<dbReference type="InterPro" id="IPR042520">
    <property type="entry name" value="GshA_N"/>
</dbReference>
<accession>A0A6H2H658</accession>
<dbReference type="Pfam" id="PF08886">
    <property type="entry name" value="GshA"/>
    <property type="match status" value="1"/>
</dbReference>
<name>A0A6H2H658_9BURK</name>
<sequence>MVPHLITALNVPINELEQRILDSMPAIERWFRLEWMEHTPPFYSSVDVRNAGFKLAPVATNLFPGGWNNLTPEMLPLAVQAAMAAIEKICPEARNLLVVPENHPRNSFYLSSLLQLKRIFHQAGLNVRFGSLNPEIKEPTTLSLPTGETITIEPLIRSDRRLGLKDFDPCTILLNNDLSTGIPGMLEDLEEQYLLPPRHASWSVRRKSRHFKAYEEVSKRFGKLLGIDPWLINPMYAQCDEVNFADGSGMECLTSNVEAMLAKVKRKYKEYGINEKPFVIVKADNGSHGMGIMTVRDVRDLPELIEKTRARMAASDDLNNVTDVIIQEGVLTNERVNEAVAEPVVYMMDRYVVGGFYRVNAERGVDENLNAPGSSFVPLAFADNGRLPQAGEKPGSSSPNRFYMYGVIGRLAMLAASYELEATDPDAEVYD</sequence>
<protein>
    <recommendedName>
        <fullName evidence="3">Glutamate--cysteine ligase</fullName>
    </recommendedName>
</protein>
<dbReference type="Proteomes" id="UP000502041">
    <property type="component" value="Chromosome"/>
</dbReference>
<dbReference type="NCBIfam" id="TIGR02049">
    <property type="entry name" value="gshA_ferroox"/>
    <property type="match status" value="1"/>
</dbReference>
<keyword evidence="2" id="KW-1185">Reference proteome</keyword>
<dbReference type="KEGG" id="pvac:HC248_00249"/>
<evidence type="ECO:0008006" key="3">
    <source>
        <dbReference type="Google" id="ProtNLM"/>
    </source>
</evidence>
<evidence type="ECO:0000313" key="2">
    <source>
        <dbReference type="Proteomes" id="UP000502041"/>
    </source>
</evidence>
<organism evidence="1 2">
    <name type="scientific">Polaromonas vacuolata</name>
    <dbReference type="NCBI Taxonomy" id="37448"/>
    <lineage>
        <taxon>Bacteria</taxon>
        <taxon>Pseudomonadati</taxon>
        <taxon>Pseudomonadota</taxon>
        <taxon>Betaproteobacteria</taxon>
        <taxon>Burkholderiales</taxon>
        <taxon>Comamonadaceae</taxon>
        <taxon>Polaromonas</taxon>
    </lineage>
</organism>
<dbReference type="AlphaFoldDB" id="A0A6H2H658"/>
<proteinExistence type="predicted"/>
<gene>
    <name evidence="1" type="ORF">HC248_00249</name>
</gene>
<dbReference type="RefSeq" id="WP_168920911.1">
    <property type="nucleotide sequence ID" value="NZ_CP051461.1"/>
</dbReference>
<dbReference type="EMBL" id="CP051461">
    <property type="protein sequence ID" value="QJC54986.1"/>
    <property type="molecule type" value="Genomic_DNA"/>
</dbReference>
<evidence type="ECO:0000313" key="1">
    <source>
        <dbReference type="EMBL" id="QJC54986.1"/>
    </source>
</evidence>
<reference evidence="1 2" key="1">
    <citation type="submission" date="2020-04" db="EMBL/GenBank/DDBJ databases">
        <title>Complete genome of a Psychrophilic, Marine, Gas Vacuolate Bacterium Polaromonas vacuolata KCTC 22033T.</title>
        <authorList>
            <person name="Hwang K."/>
            <person name="Kim K.M."/>
        </authorList>
    </citation>
    <scope>NUCLEOTIDE SEQUENCE [LARGE SCALE GENOMIC DNA]</scope>
    <source>
        <strain evidence="1 2">KCTC 22033</strain>
    </source>
</reference>
<dbReference type="SUPFAM" id="SSF56059">
    <property type="entry name" value="Glutathione synthetase ATP-binding domain-like"/>
    <property type="match status" value="1"/>
</dbReference>
<dbReference type="InterPro" id="IPR011718">
    <property type="entry name" value="GshA"/>
</dbReference>
<dbReference type="Gene3D" id="3.40.50.11280">
    <property type="entry name" value="Glutamate-cysteine ligase, N-terminal domain"/>
    <property type="match status" value="1"/>
</dbReference>